<comment type="caution">
    <text evidence="1">The sequence shown here is derived from an EMBL/GenBank/DDBJ whole genome shotgun (WGS) entry which is preliminary data.</text>
</comment>
<dbReference type="InterPro" id="IPR011990">
    <property type="entry name" value="TPR-like_helical_dom_sf"/>
</dbReference>
<accession>A0A0E2BEJ2</accession>
<proteinExistence type="predicted"/>
<dbReference type="SUPFAM" id="SSF48452">
    <property type="entry name" value="TPR-like"/>
    <property type="match status" value="1"/>
</dbReference>
<organism evidence="1 2">
    <name type="scientific">Leptospira santarosai str. MOR084</name>
    <dbReference type="NCBI Taxonomy" id="1049984"/>
    <lineage>
        <taxon>Bacteria</taxon>
        <taxon>Pseudomonadati</taxon>
        <taxon>Spirochaetota</taxon>
        <taxon>Spirochaetia</taxon>
        <taxon>Leptospirales</taxon>
        <taxon>Leptospiraceae</taxon>
        <taxon>Leptospira</taxon>
    </lineage>
</organism>
<dbReference type="Proteomes" id="UP000006329">
    <property type="component" value="Unassembled WGS sequence"/>
</dbReference>
<dbReference type="EMBL" id="AHON02000045">
    <property type="protein sequence ID" value="EKO33715.1"/>
    <property type="molecule type" value="Genomic_DNA"/>
</dbReference>
<reference evidence="1" key="1">
    <citation type="submission" date="2012-10" db="EMBL/GenBank/DDBJ databases">
        <authorList>
            <person name="Harkins D.M."/>
            <person name="Durkin A.S."/>
            <person name="Brinkac L.M."/>
            <person name="Haft D.H."/>
            <person name="Selengut J.D."/>
            <person name="Sanka R."/>
            <person name="DePew J."/>
            <person name="Purushe J."/>
            <person name="Matthias M.A."/>
            <person name="Vinetz J.M."/>
            <person name="Sutton G.G."/>
            <person name="Nierman W.C."/>
            <person name="Fouts D.E."/>
        </authorList>
    </citation>
    <scope>NUCLEOTIDE SEQUENCE [LARGE SCALE GENOMIC DNA]</scope>
    <source>
        <strain evidence="1">MOR084</strain>
    </source>
</reference>
<gene>
    <name evidence="1" type="ORF">LEP1GSC179_1340</name>
</gene>
<evidence type="ECO:0008006" key="3">
    <source>
        <dbReference type="Google" id="ProtNLM"/>
    </source>
</evidence>
<evidence type="ECO:0000313" key="2">
    <source>
        <dbReference type="Proteomes" id="UP000006329"/>
    </source>
</evidence>
<protein>
    <recommendedName>
        <fullName evidence="3">Tetratricopeptide repeat protein</fullName>
    </recommendedName>
</protein>
<dbReference type="AlphaFoldDB" id="A0A0E2BEJ2"/>
<name>A0A0E2BEJ2_9LEPT</name>
<sequence>MIKSEEIEIVKNLSIRKGDCSLKTRKSFVSTWDELDYLYHKILKYFYGLTPNYTKAKLFANRLEKLLDTMELESMSIRVEEYKSITCEIRGDLFGAIRHRRREIRLLKKLFSLPEYPKLIPELVGDNSDLADRLILLAILYQSVGFSKKAIHCLEEARELAKKHRFRFPIKNIRTFFTC</sequence>
<evidence type="ECO:0000313" key="1">
    <source>
        <dbReference type="EMBL" id="EKO33715.1"/>
    </source>
</evidence>
<keyword evidence="2" id="KW-1185">Reference proteome</keyword>